<dbReference type="InterPro" id="IPR053164">
    <property type="entry name" value="IS1016-like_transposase"/>
</dbReference>
<feature type="domain" description="ISXO2-like transposase" evidence="1">
    <location>
        <begin position="211"/>
        <end position="332"/>
    </location>
</feature>
<dbReference type="AlphaFoldDB" id="A0A1R2BFQ7"/>
<dbReference type="SMART" id="SM01126">
    <property type="entry name" value="DDE_Tnp_IS1595"/>
    <property type="match status" value="1"/>
</dbReference>
<name>A0A1R2BFQ7_9CILI</name>
<dbReference type="OrthoDB" id="2192452at2759"/>
<evidence type="ECO:0000259" key="1">
    <source>
        <dbReference type="SMART" id="SM01126"/>
    </source>
</evidence>
<comment type="caution">
    <text evidence="2">The sequence shown here is derived from an EMBL/GenBank/DDBJ whole genome shotgun (WGS) entry which is preliminary data.</text>
</comment>
<dbReference type="PANTHER" id="PTHR47163:SF2">
    <property type="entry name" value="SI:DKEY-17M8.2"/>
    <property type="match status" value="1"/>
</dbReference>
<evidence type="ECO:0000313" key="2">
    <source>
        <dbReference type="EMBL" id="OMJ75581.1"/>
    </source>
</evidence>
<sequence>MLTSPNQAKAKCVHCFASTYVKNDLLTEAKTNINQIEILDKQEQKLKKKYHTILKRCAFADDFTIPASIAEGEIQCQMMTYALKQRIPSSVFQVITNNYYSSCFMIQTGLVQLKTQCPQCSNKVRLCQNPVLGDFDYICKCGENWNFLDRTPWKECGFNSQRILTIIIMFLIGCRDVEMKKILNIYPRQLSHVTNLVKTAISEHYIKNLPKFRGVVEIDESAFKLKKKPGTTRSTEKWVFGLYERERKLVYMEIVKNRVATTLVPIIQKICEPGTTIVSDQWASYNKLPDYGFPHYTVDHSRYFVNPHSREIHTQDIEISWGWAKYEIRRQNRCLFDLQKYLHLYCWKRQFKEYQDKVAEVAMLLKAFCAIFKEYQMGEKKVEV</sequence>
<dbReference type="Proteomes" id="UP000187209">
    <property type="component" value="Unassembled WGS sequence"/>
</dbReference>
<evidence type="ECO:0000313" key="3">
    <source>
        <dbReference type="Proteomes" id="UP000187209"/>
    </source>
</evidence>
<gene>
    <name evidence="2" type="ORF">SteCoe_25235</name>
</gene>
<accession>A0A1R2BFQ7</accession>
<dbReference type="EMBL" id="MPUH01000682">
    <property type="protein sequence ID" value="OMJ75581.1"/>
    <property type="molecule type" value="Genomic_DNA"/>
</dbReference>
<dbReference type="PANTHER" id="PTHR47163">
    <property type="entry name" value="DDE_TNP_IS1595 DOMAIN-CONTAINING PROTEIN"/>
    <property type="match status" value="1"/>
</dbReference>
<dbReference type="InterPro" id="IPR024445">
    <property type="entry name" value="Tnp_ISXO2-like"/>
</dbReference>
<protein>
    <recommendedName>
        <fullName evidence="1">ISXO2-like transposase domain-containing protein</fullName>
    </recommendedName>
</protein>
<keyword evidence="3" id="KW-1185">Reference proteome</keyword>
<organism evidence="2 3">
    <name type="scientific">Stentor coeruleus</name>
    <dbReference type="NCBI Taxonomy" id="5963"/>
    <lineage>
        <taxon>Eukaryota</taxon>
        <taxon>Sar</taxon>
        <taxon>Alveolata</taxon>
        <taxon>Ciliophora</taxon>
        <taxon>Postciliodesmatophora</taxon>
        <taxon>Heterotrichea</taxon>
        <taxon>Heterotrichida</taxon>
        <taxon>Stentoridae</taxon>
        <taxon>Stentor</taxon>
    </lineage>
</organism>
<dbReference type="Pfam" id="PF12762">
    <property type="entry name" value="DDE_Tnp_IS1595"/>
    <property type="match status" value="1"/>
</dbReference>
<proteinExistence type="predicted"/>
<reference evidence="2 3" key="1">
    <citation type="submission" date="2016-11" db="EMBL/GenBank/DDBJ databases">
        <title>The macronuclear genome of Stentor coeruleus: a giant cell with tiny introns.</title>
        <authorList>
            <person name="Slabodnick M."/>
            <person name="Ruby J.G."/>
            <person name="Reiff S.B."/>
            <person name="Swart E.C."/>
            <person name="Gosai S."/>
            <person name="Prabakaran S."/>
            <person name="Witkowska E."/>
            <person name="Larue G.E."/>
            <person name="Fisher S."/>
            <person name="Freeman R.M."/>
            <person name="Gunawardena J."/>
            <person name="Chu W."/>
            <person name="Stover N.A."/>
            <person name="Gregory B.D."/>
            <person name="Nowacki M."/>
            <person name="Derisi J."/>
            <person name="Roy S.W."/>
            <person name="Marshall W.F."/>
            <person name="Sood P."/>
        </authorList>
    </citation>
    <scope>NUCLEOTIDE SEQUENCE [LARGE SCALE GENOMIC DNA]</scope>
    <source>
        <strain evidence="2">WM001</strain>
    </source>
</reference>
<dbReference type="NCBIfam" id="NF033547">
    <property type="entry name" value="transpos_IS1595"/>
    <property type="match status" value="1"/>
</dbReference>